<feature type="compositionally biased region" description="Basic and acidic residues" evidence="1">
    <location>
        <begin position="47"/>
        <end position="65"/>
    </location>
</feature>
<feature type="region of interest" description="Disordered" evidence="1">
    <location>
        <begin position="42"/>
        <end position="120"/>
    </location>
</feature>
<gene>
    <name evidence="3" type="ORF">SAMN04488579_1185</name>
</gene>
<evidence type="ECO:0000256" key="1">
    <source>
        <dbReference type="SAM" id="MobiDB-lite"/>
    </source>
</evidence>
<keyword evidence="2" id="KW-0472">Membrane</keyword>
<sequence length="120" mass="12650">MKKQTSWIIATTLLLCVVDIVIVANIASPQAVSDAVAGITLPWETPAPKKDALPMDETVTDKDADSGTSGNATEKVEGGTSDANPQPDPFPSTAPMPSPTQPESNAPQLRENELPEDLVR</sequence>
<protein>
    <submittedName>
        <fullName evidence="3">Uncharacterized protein</fullName>
    </submittedName>
</protein>
<evidence type="ECO:0000313" key="3">
    <source>
        <dbReference type="EMBL" id="SDY15540.1"/>
    </source>
</evidence>
<keyword evidence="4" id="KW-1185">Reference proteome</keyword>
<evidence type="ECO:0000313" key="4">
    <source>
        <dbReference type="Proteomes" id="UP000199652"/>
    </source>
</evidence>
<dbReference type="EMBL" id="FNOU01000018">
    <property type="protein sequence ID" value="SDY15540.1"/>
    <property type="molecule type" value="Genomic_DNA"/>
</dbReference>
<evidence type="ECO:0000256" key="2">
    <source>
        <dbReference type="SAM" id="Phobius"/>
    </source>
</evidence>
<reference evidence="4" key="1">
    <citation type="submission" date="2016-10" db="EMBL/GenBank/DDBJ databases">
        <authorList>
            <person name="Varghese N."/>
            <person name="Submissions S."/>
        </authorList>
    </citation>
    <scope>NUCLEOTIDE SEQUENCE [LARGE SCALE GENOMIC DNA]</scope>
    <source>
        <strain evidence="4">VPI 5359</strain>
    </source>
</reference>
<name>A0A1H3HJJ9_EUBBA</name>
<dbReference type="AlphaFoldDB" id="A0A1H3HJJ9"/>
<dbReference type="STRING" id="1528.SAMN04488579_1185"/>
<feature type="compositionally biased region" description="Pro residues" evidence="1">
    <location>
        <begin position="86"/>
        <end position="100"/>
    </location>
</feature>
<feature type="compositionally biased region" description="Basic and acidic residues" evidence="1">
    <location>
        <begin position="110"/>
        <end position="120"/>
    </location>
</feature>
<dbReference type="Proteomes" id="UP000199652">
    <property type="component" value="Unassembled WGS sequence"/>
</dbReference>
<proteinExistence type="predicted"/>
<accession>A0A1H3HJJ9</accession>
<keyword evidence="2" id="KW-1133">Transmembrane helix</keyword>
<keyword evidence="2" id="KW-0812">Transmembrane</keyword>
<organism evidence="3 4">
    <name type="scientific">Eubacterium barkeri</name>
    <name type="common">Clostridium barkeri</name>
    <dbReference type="NCBI Taxonomy" id="1528"/>
    <lineage>
        <taxon>Bacteria</taxon>
        <taxon>Bacillati</taxon>
        <taxon>Bacillota</taxon>
        <taxon>Clostridia</taxon>
        <taxon>Eubacteriales</taxon>
        <taxon>Eubacteriaceae</taxon>
        <taxon>Eubacterium</taxon>
    </lineage>
</organism>
<feature type="transmembrane region" description="Helical" evidence="2">
    <location>
        <begin position="7"/>
        <end position="27"/>
    </location>
</feature>